<protein>
    <submittedName>
        <fullName evidence="1">Uncharacterized protein</fullName>
    </submittedName>
</protein>
<reference evidence="1 2" key="1">
    <citation type="submission" date="2021-06" db="EMBL/GenBank/DDBJ databases">
        <title>Caerostris darwini draft genome.</title>
        <authorList>
            <person name="Kono N."/>
            <person name="Arakawa K."/>
        </authorList>
    </citation>
    <scope>NUCLEOTIDE SEQUENCE [LARGE SCALE GENOMIC DNA]</scope>
</reference>
<accession>A0AAV4TKA9</accession>
<proteinExistence type="predicted"/>
<name>A0AAV4TKA9_9ARAC</name>
<gene>
    <name evidence="1" type="ORF">CDAR_423431</name>
</gene>
<dbReference type="AlphaFoldDB" id="A0AAV4TKA9"/>
<evidence type="ECO:0000313" key="1">
    <source>
        <dbReference type="EMBL" id="GIY45851.1"/>
    </source>
</evidence>
<organism evidence="1 2">
    <name type="scientific">Caerostris darwini</name>
    <dbReference type="NCBI Taxonomy" id="1538125"/>
    <lineage>
        <taxon>Eukaryota</taxon>
        <taxon>Metazoa</taxon>
        <taxon>Ecdysozoa</taxon>
        <taxon>Arthropoda</taxon>
        <taxon>Chelicerata</taxon>
        <taxon>Arachnida</taxon>
        <taxon>Araneae</taxon>
        <taxon>Araneomorphae</taxon>
        <taxon>Entelegynae</taxon>
        <taxon>Araneoidea</taxon>
        <taxon>Araneidae</taxon>
        <taxon>Caerostris</taxon>
    </lineage>
</organism>
<evidence type="ECO:0000313" key="2">
    <source>
        <dbReference type="Proteomes" id="UP001054837"/>
    </source>
</evidence>
<sequence length="144" mass="16513">MCGREAVVYLPLTTPVNSYSVEAKHDFKPPCRLELALLEVFSTNSLLAVSFSGRVVNVGSFFQRRLSKTFGLEFCYCNVMLATFVLEAEKSYWGADAKKINKEETQPTLQIKGRRSKTRFEETVQPPWDPERRIGQLTRNRVFV</sequence>
<dbReference type="Proteomes" id="UP001054837">
    <property type="component" value="Unassembled WGS sequence"/>
</dbReference>
<comment type="caution">
    <text evidence="1">The sequence shown here is derived from an EMBL/GenBank/DDBJ whole genome shotgun (WGS) entry which is preliminary data.</text>
</comment>
<dbReference type="EMBL" id="BPLQ01009666">
    <property type="protein sequence ID" value="GIY45851.1"/>
    <property type="molecule type" value="Genomic_DNA"/>
</dbReference>
<keyword evidence="2" id="KW-1185">Reference proteome</keyword>